<evidence type="ECO:0000313" key="2">
    <source>
        <dbReference type="Proteomes" id="UP000275267"/>
    </source>
</evidence>
<reference evidence="2" key="1">
    <citation type="journal article" date="2019" name="Nat. Commun.">
        <title>The genome of broomcorn millet.</title>
        <authorList>
            <person name="Zou C."/>
            <person name="Miki D."/>
            <person name="Li D."/>
            <person name="Tang Q."/>
            <person name="Xiao L."/>
            <person name="Rajput S."/>
            <person name="Deng P."/>
            <person name="Jia W."/>
            <person name="Huang R."/>
            <person name="Zhang M."/>
            <person name="Sun Y."/>
            <person name="Hu J."/>
            <person name="Fu X."/>
            <person name="Schnable P.S."/>
            <person name="Li F."/>
            <person name="Zhang H."/>
            <person name="Feng B."/>
            <person name="Zhu X."/>
            <person name="Liu R."/>
            <person name="Schnable J.C."/>
            <person name="Zhu J.-K."/>
            <person name="Zhang H."/>
        </authorList>
    </citation>
    <scope>NUCLEOTIDE SEQUENCE [LARGE SCALE GENOMIC DNA]</scope>
</reference>
<organism evidence="1 2">
    <name type="scientific">Panicum miliaceum</name>
    <name type="common">Proso millet</name>
    <name type="synonym">Broomcorn millet</name>
    <dbReference type="NCBI Taxonomy" id="4540"/>
    <lineage>
        <taxon>Eukaryota</taxon>
        <taxon>Viridiplantae</taxon>
        <taxon>Streptophyta</taxon>
        <taxon>Embryophyta</taxon>
        <taxon>Tracheophyta</taxon>
        <taxon>Spermatophyta</taxon>
        <taxon>Magnoliopsida</taxon>
        <taxon>Liliopsida</taxon>
        <taxon>Poales</taxon>
        <taxon>Poaceae</taxon>
        <taxon>PACMAD clade</taxon>
        <taxon>Panicoideae</taxon>
        <taxon>Panicodae</taxon>
        <taxon>Paniceae</taxon>
        <taxon>Panicinae</taxon>
        <taxon>Panicum</taxon>
        <taxon>Panicum sect. Panicum</taxon>
    </lineage>
</organism>
<dbReference type="Proteomes" id="UP000275267">
    <property type="component" value="Unassembled WGS sequence"/>
</dbReference>
<accession>A0A3L6TR68</accession>
<name>A0A3L6TR68_PANMI</name>
<sequence>MYHLSWKKQAAAARVHAAARYFPSGVVRVFRRPTRVFRRPDGNVPLGWCANCGSDSEGLPVGISIGVIYFRAYGRLLS</sequence>
<gene>
    <name evidence="1" type="ORF">C2845_PM01G45160</name>
</gene>
<comment type="caution">
    <text evidence="1">The sequence shown here is derived from an EMBL/GenBank/DDBJ whole genome shotgun (WGS) entry which is preliminary data.</text>
</comment>
<dbReference type="AlphaFoldDB" id="A0A3L6TR68"/>
<keyword evidence="2" id="KW-1185">Reference proteome</keyword>
<dbReference type="EMBL" id="PQIB02000001">
    <property type="protein sequence ID" value="RLN42783.1"/>
    <property type="molecule type" value="Genomic_DNA"/>
</dbReference>
<protein>
    <submittedName>
        <fullName evidence="1">Uncharacterized protein</fullName>
    </submittedName>
</protein>
<proteinExistence type="predicted"/>
<evidence type="ECO:0000313" key="1">
    <source>
        <dbReference type="EMBL" id="RLN42783.1"/>
    </source>
</evidence>